<dbReference type="InterPro" id="IPR005119">
    <property type="entry name" value="LysR_subst-bd"/>
</dbReference>
<dbReference type="Pfam" id="PF03466">
    <property type="entry name" value="LysR_substrate"/>
    <property type="match status" value="1"/>
</dbReference>
<evidence type="ECO:0000256" key="2">
    <source>
        <dbReference type="ARBA" id="ARBA00023015"/>
    </source>
</evidence>
<organism evidence="6 7">
    <name type="scientific">Marinobacter profundi</name>
    <dbReference type="NCBI Taxonomy" id="2666256"/>
    <lineage>
        <taxon>Bacteria</taxon>
        <taxon>Pseudomonadati</taxon>
        <taxon>Pseudomonadota</taxon>
        <taxon>Gammaproteobacteria</taxon>
        <taxon>Pseudomonadales</taxon>
        <taxon>Marinobacteraceae</taxon>
        <taxon>Marinobacter</taxon>
    </lineage>
</organism>
<dbReference type="AlphaFoldDB" id="A0A2G1UH60"/>
<reference evidence="6 7" key="1">
    <citation type="submission" date="2017-09" db="EMBL/GenBank/DDBJ databases">
        <title>The draft genome sequences of Marinobacter sp. PWS21.</title>
        <authorList>
            <person name="Cao J."/>
        </authorList>
    </citation>
    <scope>NUCLEOTIDE SEQUENCE [LARGE SCALE GENOMIC DNA]</scope>
    <source>
        <strain evidence="6 7">PWS21</strain>
    </source>
</reference>
<sequence length="303" mass="33952">MTADDSMRFFVSLAQKRSISGAAQELDLSPPAATKRLAQIEDQIGVKLVNRTTRRISLTPEGEIYLEYAQSILSKIEEMQDVIRNQSGAPAGQLNIHAPLGFGRKYIAPLVSEFVTTYPNLAVRLTLSDKHVSPPDDATDIAIRFGDVPDSRLIARKIAPNRRFISASPKYLDRVGRPVVPQDLSNHQAIALRQNDETASLWRLTKDDQTQAIRVPVKLSTNDGHVALQWAIEGHGLLMRAQWDLAKHLRSGELELVLPEYETPAADIYAVYLQKARLATRISLFLDYLEESFLTKTSTSDYW</sequence>
<dbReference type="InterPro" id="IPR000847">
    <property type="entry name" value="LysR_HTH_N"/>
</dbReference>
<evidence type="ECO:0000256" key="4">
    <source>
        <dbReference type="ARBA" id="ARBA00023163"/>
    </source>
</evidence>
<gene>
    <name evidence="6" type="ORF">CLH61_16905</name>
</gene>
<dbReference type="GO" id="GO:0006351">
    <property type="term" value="P:DNA-templated transcription"/>
    <property type="evidence" value="ECO:0007669"/>
    <property type="project" value="TreeGrafter"/>
</dbReference>
<evidence type="ECO:0000256" key="1">
    <source>
        <dbReference type="ARBA" id="ARBA00009437"/>
    </source>
</evidence>
<proteinExistence type="inferred from homology"/>
<dbReference type="PANTHER" id="PTHR30537">
    <property type="entry name" value="HTH-TYPE TRANSCRIPTIONAL REGULATOR"/>
    <property type="match status" value="1"/>
</dbReference>
<dbReference type="Pfam" id="PF00126">
    <property type="entry name" value="HTH_1"/>
    <property type="match status" value="1"/>
</dbReference>
<dbReference type="Proteomes" id="UP000231409">
    <property type="component" value="Unassembled WGS sequence"/>
</dbReference>
<comment type="caution">
    <text evidence="6">The sequence shown here is derived from an EMBL/GenBank/DDBJ whole genome shotgun (WGS) entry which is preliminary data.</text>
</comment>
<evidence type="ECO:0000313" key="6">
    <source>
        <dbReference type="EMBL" id="PHQ13792.1"/>
    </source>
</evidence>
<dbReference type="FunFam" id="1.10.10.10:FF:000001">
    <property type="entry name" value="LysR family transcriptional regulator"/>
    <property type="match status" value="1"/>
</dbReference>
<name>A0A2G1UH60_9GAMM</name>
<dbReference type="Gene3D" id="3.40.190.290">
    <property type="match status" value="1"/>
</dbReference>
<feature type="domain" description="HTH lysR-type" evidence="5">
    <location>
        <begin position="1"/>
        <end position="59"/>
    </location>
</feature>
<dbReference type="InterPro" id="IPR058163">
    <property type="entry name" value="LysR-type_TF_proteobact-type"/>
</dbReference>
<evidence type="ECO:0000313" key="7">
    <source>
        <dbReference type="Proteomes" id="UP000231409"/>
    </source>
</evidence>
<accession>A0A2G1UH60</accession>
<comment type="similarity">
    <text evidence="1">Belongs to the LysR transcriptional regulatory family.</text>
</comment>
<dbReference type="PROSITE" id="PS50931">
    <property type="entry name" value="HTH_LYSR"/>
    <property type="match status" value="1"/>
</dbReference>
<dbReference type="RefSeq" id="WP_008172798.1">
    <property type="nucleotide sequence ID" value="NZ_KZ319377.1"/>
</dbReference>
<keyword evidence="4" id="KW-0804">Transcription</keyword>
<dbReference type="GO" id="GO:0003700">
    <property type="term" value="F:DNA-binding transcription factor activity"/>
    <property type="evidence" value="ECO:0007669"/>
    <property type="project" value="InterPro"/>
</dbReference>
<dbReference type="Gene3D" id="1.10.10.10">
    <property type="entry name" value="Winged helix-like DNA-binding domain superfamily/Winged helix DNA-binding domain"/>
    <property type="match status" value="1"/>
</dbReference>
<dbReference type="GO" id="GO:0043565">
    <property type="term" value="F:sequence-specific DNA binding"/>
    <property type="evidence" value="ECO:0007669"/>
    <property type="project" value="TreeGrafter"/>
</dbReference>
<dbReference type="InterPro" id="IPR036390">
    <property type="entry name" value="WH_DNA-bd_sf"/>
</dbReference>
<dbReference type="EMBL" id="NTFH01000015">
    <property type="protein sequence ID" value="PHQ13792.1"/>
    <property type="molecule type" value="Genomic_DNA"/>
</dbReference>
<keyword evidence="7" id="KW-1185">Reference proteome</keyword>
<dbReference type="FunFam" id="3.40.190.290:FF:000001">
    <property type="entry name" value="Transcriptional regulator, LysR family"/>
    <property type="match status" value="1"/>
</dbReference>
<dbReference type="PANTHER" id="PTHR30537:SF5">
    <property type="entry name" value="HTH-TYPE TRANSCRIPTIONAL ACTIVATOR TTDR-RELATED"/>
    <property type="match status" value="1"/>
</dbReference>
<dbReference type="SUPFAM" id="SSF53850">
    <property type="entry name" value="Periplasmic binding protein-like II"/>
    <property type="match status" value="1"/>
</dbReference>
<keyword evidence="2" id="KW-0805">Transcription regulation</keyword>
<dbReference type="SUPFAM" id="SSF46785">
    <property type="entry name" value="Winged helix' DNA-binding domain"/>
    <property type="match status" value="1"/>
</dbReference>
<protein>
    <submittedName>
        <fullName evidence="6">LysR family transcriptional regulator</fullName>
    </submittedName>
</protein>
<keyword evidence="3" id="KW-0238">DNA-binding</keyword>
<evidence type="ECO:0000256" key="3">
    <source>
        <dbReference type="ARBA" id="ARBA00023125"/>
    </source>
</evidence>
<dbReference type="InterPro" id="IPR036388">
    <property type="entry name" value="WH-like_DNA-bd_sf"/>
</dbReference>
<evidence type="ECO:0000259" key="5">
    <source>
        <dbReference type="PROSITE" id="PS50931"/>
    </source>
</evidence>